<dbReference type="Proteomes" id="UP000215316">
    <property type="component" value="Unassembled WGS sequence"/>
</dbReference>
<accession>A0A225CGA5</accession>
<sequence length="258" mass="28748">MPTVQAIALGATETRDGAVLRSLSSHRSLSVRYAVASNPAADDETISNLLDDRVGSVRWAAASNLAERPALQMAVARSADRWLRLALAGTFLDHDERSLARDVQCALMENASTEIRSRMAETTNHLDVFETLMSDGDRRVRAACAANPRITREQMERLVTDRNWEVRASAVGSGMRYPDDEQILRLAEDRSAGVRWAVVFRVDRPRAALELIAKDQDEMNADHARSELEDERSINSAHVTTDARMRRARAECAASFER</sequence>
<dbReference type="InterPro" id="IPR011989">
    <property type="entry name" value="ARM-like"/>
</dbReference>
<proteinExistence type="predicted"/>
<dbReference type="EMBL" id="MZMQ01000002">
    <property type="protein sequence ID" value="OQJ61423.1"/>
    <property type="molecule type" value="Genomic_DNA"/>
</dbReference>
<dbReference type="AlphaFoldDB" id="A0A225CGA5"/>
<dbReference type="SUPFAM" id="SSF48371">
    <property type="entry name" value="ARM repeat"/>
    <property type="match status" value="2"/>
</dbReference>
<gene>
    <name evidence="2" type="ORF">B5P24_15510</name>
</gene>
<dbReference type="OrthoDB" id="5124811at2"/>
<evidence type="ECO:0000256" key="1">
    <source>
        <dbReference type="SAM" id="MobiDB-lite"/>
    </source>
</evidence>
<feature type="compositionally biased region" description="Basic and acidic residues" evidence="1">
    <location>
        <begin position="219"/>
        <end position="233"/>
    </location>
</feature>
<name>A0A225CGA5_9MICO</name>
<comment type="caution">
    <text evidence="2">The sequence shown here is derived from an EMBL/GenBank/DDBJ whole genome shotgun (WGS) entry which is preliminary data.</text>
</comment>
<dbReference type="RefSeq" id="WP_094131554.1">
    <property type="nucleotide sequence ID" value="NZ_JBHUJP010000001.1"/>
</dbReference>
<dbReference type="InterPro" id="IPR016024">
    <property type="entry name" value="ARM-type_fold"/>
</dbReference>
<keyword evidence="3" id="KW-1185">Reference proteome</keyword>
<feature type="region of interest" description="Disordered" evidence="1">
    <location>
        <begin position="219"/>
        <end position="244"/>
    </location>
</feature>
<evidence type="ECO:0000313" key="2">
    <source>
        <dbReference type="EMBL" id="OQJ61423.1"/>
    </source>
</evidence>
<organism evidence="2 3">
    <name type="scientific">Clavibacter tessellarius</name>
    <dbReference type="NCBI Taxonomy" id="31965"/>
    <lineage>
        <taxon>Bacteria</taxon>
        <taxon>Bacillati</taxon>
        <taxon>Actinomycetota</taxon>
        <taxon>Actinomycetes</taxon>
        <taxon>Micrococcales</taxon>
        <taxon>Microbacteriaceae</taxon>
        <taxon>Clavibacter</taxon>
    </lineage>
</organism>
<dbReference type="Gene3D" id="1.25.10.10">
    <property type="entry name" value="Leucine-rich Repeat Variant"/>
    <property type="match status" value="1"/>
</dbReference>
<evidence type="ECO:0000313" key="3">
    <source>
        <dbReference type="Proteomes" id="UP000215316"/>
    </source>
</evidence>
<evidence type="ECO:0008006" key="4">
    <source>
        <dbReference type="Google" id="ProtNLM"/>
    </source>
</evidence>
<protein>
    <recommendedName>
        <fullName evidence="4">HEAT repeat domain-containing protein</fullName>
    </recommendedName>
</protein>
<reference evidence="2" key="1">
    <citation type="submission" date="2017-08" db="EMBL/GenBank/DDBJ databases">
        <title>Genomes of multiple Clavibacter strains from different subspecies.</title>
        <authorList>
            <person name="Yuan X.-K."/>
            <person name="Li X.-S."/>
            <person name="Nie J."/>
            <person name="De Boer S.H."/>
        </authorList>
    </citation>
    <scope>NUCLEOTIDE SEQUENCE [LARGE SCALE GENOMIC DNA]</scope>
    <source>
        <strain evidence="2">ATCC 33566</strain>
    </source>
</reference>